<dbReference type="AlphaFoldDB" id="A0A2J8A2M6"/>
<evidence type="ECO:0000313" key="4">
    <source>
        <dbReference type="EMBL" id="PNH06763.1"/>
    </source>
</evidence>
<comment type="caution">
    <text evidence="4">The sequence shown here is derived from an EMBL/GenBank/DDBJ whole genome shotgun (WGS) entry which is preliminary data.</text>
</comment>
<accession>A0A2J8A2M6</accession>
<protein>
    <submittedName>
        <fullName evidence="4">Uncharacterized protein</fullName>
    </submittedName>
</protein>
<keyword evidence="5" id="KW-1185">Reference proteome</keyword>
<evidence type="ECO:0000313" key="5">
    <source>
        <dbReference type="Proteomes" id="UP000236333"/>
    </source>
</evidence>
<keyword evidence="3" id="KW-0812">Transmembrane</keyword>
<keyword evidence="3" id="KW-0472">Membrane</keyword>
<feature type="compositionally biased region" description="Low complexity" evidence="2">
    <location>
        <begin position="219"/>
        <end position="229"/>
    </location>
</feature>
<feature type="coiled-coil region" evidence="1">
    <location>
        <begin position="37"/>
        <end position="132"/>
    </location>
</feature>
<dbReference type="EMBL" id="PGGS01000216">
    <property type="protein sequence ID" value="PNH06763.1"/>
    <property type="molecule type" value="Genomic_DNA"/>
</dbReference>
<evidence type="ECO:0000256" key="3">
    <source>
        <dbReference type="SAM" id="Phobius"/>
    </source>
</evidence>
<dbReference type="OrthoDB" id="538166at2759"/>
<proteinExistence type="predicted"/>
<gene>
    <name evidence="4" type="ORF">TSOC_006842</name>
</gene>
<name>A0A2J8A2M6_9CHLO</name>
<feature type="transmembrane region" description="Helical" evidence="3">
    <location>
        <begin position="239"/>
        <end position="260"/>
    </location>
</feature>
<keyword evidence="3" id="KW-1133">Transmembrane helix</keyword>
<keyword evidence="1" id="KW-0175">Coiled coil</keyword>
<feature type="region of interest" description="Disordered" evidence="2">
    <location>
        <begin position="160"/>
        <end position="229"/>
    </location>
</feature>
<organism evidence="4 5">
    <name type="scientific">Tetrabaena socialis</name>
    <dbReference type="NCBI Taxonomy" id="47790"/>
    <lineage>
        <taxon>Eukaryota</taxon>
        <taxon>Viridiplantae</taxon>
        <taxon>Chlorophyta</taxon>
        <taxon>core chlorophytes</taxon>
        <taxon>Chlorophyceae</taxon>
        <taxon>CS clade</taxon>
        <taxon>Chlamydomonadales</taxon>
        <taxon>Tetrabaenaceae</taxon>
        <taxon>Tetrabaena</taxon>
    </lineage>
</organism>
<evidence type="ECO:0000256" key="2">
    <source>
        <dbReference type="SAM" id="MobiDB-lite"/>
    </source>
</evidence>
<sequence length="298" mass="31466">MRAAKERPSNPLSKPVLAEALDIKAKFSAIQAEVSAYRALSVENGKLEEELARLRQENEELQAKVSSQQELVQQAVDAAREEAVGPLRQQLEELDMQLQNSQIQLERLGEAVEVAENEKAEAIKTLKSENTQLLGALSGAASRLTEAVFPPGALPGGLTISTSLGGTLHPDTAASGAIPPQQPPTTTPQQQEQQPLTAPTPAPAAAAPAAAEPPPQQAPAPTATAPSPQQPLGGVFSRLVGLLAFWLYQLLGAALLYYAAAVLRGAPPALNLEFGLGCWVVCTLLPWANRLLVPRRAA</sequence>
<feature type="compositionally biased region" description="Low complexity" evidence="2">
    <location>
        <begin position="187"/>
        <end position="210"/>
    </location>
</feature>
<evidence type="ECO:0000256" key="1">
    <source>
        <dbReference type="SAM" id="Coils"/>
    </source>
</evidence>
<feature type="transmembrane region" description="Helical" evidence="3">
    <location>
        <begin position="272"/>
        <end position="293"/>
    </location>
</feature>
<dbReference type="Proteomes" id="UP000236333">
    <property type="component" value="Unassembled WGS sequence"/>
</dbReference>
<reference evidence="4 5" key="1">
    <citation type="journal article" date="2017" name="Mol. Biol. Evol.">
        <title>The 4-celled Tetrabaena socialis nuclear genome reveals the essential components for genetic control of cell number at the origin of multicellularity in the volvocine lineage.</title>
        <authorList>
            <person name="Featherston J."/>
            <person name="Arakaki Y."/>
            <person name="Hanschen E.R."/>
            <person name="Ferris P.J."/>
            <person name="Michod R.E."/>
            <person name="Olson B.J.S.C."/>
            <person name="Nozaki H."/>
            <person name="Durand P.M."/>
        </authorList>
    </citation>
    <scope>NUCLEOTIDE SEQUENCE [LARGE SCALE GENOMIC DNA]</scope>
    <source>
        <strain evidence="4 5">NIES-571</strain>
    </source>
</reference>